<dbReference type="GO" id="GO:0008033">
    <property type="term" value="P:tRNA processing"/>
    <property type="evidence" value="ECO:0007669"/>
    <property type="project" value="UniProtKB-KW"/>
</dbReference>
<keyword evidence="5" id="KW-0479">Metal-binding</keyword>
<evidence type="ECO:0000259" key="12">
    <source>
        <dbReference type="Pfam" id="PF01743"/>
    </source>
</evidence>
<comment type="cofactor">
    <cofactor evidence="1">
        <name>Mg(2+)</name>
        <dbReference type="ChEBI" id="CHEBI:18420"/>
    </cofactor>
</comment>
<evidence type="ECO:0000256" key="9">
    <source>
        <dbReference type="ARBA" id="ARBA00022842"/>
    </source>
</evidence>
<comment type="similarity">
    <text evidence="11">Belongs to the tRNA nucleotidyltransferase/poly(A) polymerase family.</text>
</comment>
<name>A0AAU7MX63_9FLAO</name>
<dbReference type="AlphaFoldDB" id="A0AAU7MX63"/>
<dbReference type="InterPro" id="IPR050124">
    <property type="entry name" value="tRNA_CCA-adding_enzyme"/>
</dbReference>
<dbReference type="Gene3D" id="1.10.246.80">
    <property type="match status" value="1"/>
</dbReference>
<dbReference type="InterPro" id="IPR032810">
    <property type="entry name" value="CCA-adding_enz_C"/>
</dbReference>
<dbReference type="Pfam" id="PF01966">
    <property type="entry name" value="HD"/>
    <property type="match status" value="1"/>
</dbReference>
<dbReference type="InterPro" id="IPR006674">
    <property type="entry name" value="HD_domain"/>
</dbReference>
<evidence type="ECO:0000256" key="1">
    <source>
        <dbReference type="ARBA" id="ARBA00001946"/>
    </source>
</evidence>
<evidence type="ECO:0000256" key="2">
    <source>
        <dbReference type="ARBA" id="ARBA00022679"/>
    </source>
</evidence>
<dbReference type="Gene3D" id="3.30.460.10">
    <property type="entry name" value="Beta Polymerase, domain 2"/>
    <property type="match status" value="1"/>
</dbReference>
<keyword evidence="10 11" id="KW-0694">RNA-binding</keyword>
<evidence type="ECO:0000313" key="16">
    <source>
        <dbReference type="EMBL" id="XBQ22993.1"/>
    </source>
</evidence>
<evidence type="ECO:0000256" key="4">
    <source>
        <dbReference type="ARBA" id="ARBA00022695"/>
    </source>
</evidence>
<dbReference type="Gene3D" id="1.10.3090.10">
    <property type="entry name" value="cca-adding enzyme, domain 2"/>
    <property type="match status" value="1"/>
</dbReference>
<evidence type="ECO:0000256" key="6">
    <source>
        <dbReference type="ARBA" id="ARBA00022741"/>
    </source>
</evidence>
<dbReference type="InterPro" id="IPR043519">
    <property type="entry name" value="NT_sf"/>
</dbReference>
<keyword evidence="6" id="KW-0547">Nucleotide-binding</keyword>
<evidence type="ECO:0000256" key="11">
    <source>
        <dbReference type="RuleBase" id="RU003953"/>
    </source>
</evidence>
<dbReference type="SUPFAM" id="SSF81891">
    <property type="entry name" value="Poly A polymerase C-terminal region-like"/>
    <property type="match status" value="1"/>
</dbReference>
<dbReference type="Pfam" id="PF12627">
    <property type="entry name" value="PolyA_pol_RNAbd"/>
    <property type="match status" value="1"/>
</dbReference>
<dbReference type="RefSeq" id="WP_349351780.1">
    <property type="nucleotide sequence ID" value="NZ_CP157804.1"/>
</dbReference>
<feature type="domain" description="tRNA nucleotidyltransferase/poly(A) polymerase RNA and SrmB- binding" evidence="14">
    <location>
        <begin position="186"/>
        <end position="246"/>
    </location>
</feature>
<dbReference type="KEGG" id="fld:ABNE31_15460"/>
<keyword evidence="7" id="KW-0692">RNA repair</keyword>
<dbReference type="PANTHER" id="PTHR47545:SF1">
    <property type="entry name" value="MULTIFUNCTIONAL CCA PROTEIN"/>
    <property type="match status" value="1"/>
</dbReference>
<dbReference type="SUPFAM" id="SSF81301">
    <property type="entry name" value="Nucleotidyltransferase"/>
    <property type="match status" value="1"/>
</dbReference>
<evidence type="ECO:0000259" key="15">
    <source>
        <dbReference type="Pfam" id="PF13735"/>
    </source>
</evidence>
<dbReference type="CDD" id="cd05398">
    <property type="entry name" value="NT_ClassII-CCAase"/>
    <property type="match status" value="1"/>
</dbReference>
<dbReference type="InterPro" id="IPR002646">
    <property type="entry name" value="PolA_pol_head_dom"/>
</dbReference>
<dbReference type="InterPro" id="IPR032828">
    <property type="entry name" value="PolyA_RNA-bd"/>
</dbReference>
<evidence type="ECO:0000259" key="13">
    <source>
        <dbReference type="Pfam" id="PF01966"/>
    </source>
</evidence>
<feature type="domain" description="Poly A polymerase head" evidence="12">
    <location>
        <begin position="29"/>
        <end position="158"/>
    </location>
</feature>
<evidence type="ECO:0000256" key="8">
    <source>
        <dbReference type="ARBA" id="ARBA00022840"/>
    </source>
</evidence>
<dbReference type="GO" id="GO:0003723">
    <property type="term" value="F:RNA binding"/>
    <property type="evidence" value="ECO:0007669"/>
    <property type="project" value="UniProtKB-KW"/>
</dbReference>
<evidence type="ECO:0000259" key="14">
    <source>
        <dbReference type="Pfam" id="PF12627"/>
    </source>
</evidence>
<dbReference type="FunFam" id="3.30.460.10:FF:000033">
    <property type="entry name" value="Poly A polymerase head domain protein"/>
    <property type="match status" value="1"/>
</dbReference>
<dbReference type="InterPro" id="IPR006675">
    <property type="entry name" value="HDIG_dom"/>
</dbReference>
<reference evidence="16" key="1">
    <citation type="submission" date="2024-05" db="EMBL/GenBank/DDBJ databases">
        <title>Draft Genome Sequences of Flagellimonas sp. MMG031 and Marinobacter sp. MMG032 Isolated from the dinoflagellate Symbiodinium pilosum.</title>
        <authorList>
            <person name="Shikuma N.J."/>
            <person name="Farrell M.V."/>
        </authorList>
    </citation>
    <scope>NUCLEOTIDE SEQUENCE</scope>
    <source>
        <strain evidence="16">MMG031</strain>
    </source>
</reference>
<keyword evidence="9" id="KW-0460">Magnesium</keyword>
<protein>
    <submittedName>
        <fullName evidence="16">HD domain-containing protein</fullName>
    </submittedName>
</protein>
<organism evidence="16">
    <name type="scientific">Flagellimonas sp. MMG031</name>
    <dbReference type="NCBI Taxonomy" id="3158549"/>
    <lineage>
        <taxon>Bacteria</taxon>
        <taxon>Pseudomonadati</taxon>
        <taxon>Bacteroidota</taxon>
        <taxon>Flavobacteriia</taxon>
        <taxon>Flavobacteriales</taxon>
        <taxon>Flavobacteriaceae</taxon>
        <taxon>Flagellimonas</taxon>
    </lineage>
</organism>
<dbReference type="EMBL" id="CP157804">
    <property type="protein sequence ID" value="XBQ22993.1"/>
    <property type="molecule type" value="Genomic_DNA"/>
</dbReference>
<proteinExistence type="inferred from homology"/>
<dbReference type="CDD" id="cd00077">
    <property type="entry name" value="HDc"/>
    <property type="match status" value="1"/>
</dbReference>
<dbReference type="Pfam" id="PF13735">
    <property type="entry name" value="tRNA_NucTran2_2"/>
    <property type="match status" value="1"/>
</dbReference>
<evidence type="ECO:0000256" key="5">
    <source>
        <dbReference type="ARBA" id="ARBA00022723"/>
    </source>
</evidence>
<keyword evidence="4" id="KW-0548">Nucleotidyltransferase</keyword>
<evidence type="ECO:0000256" key="3">
    <source>
        <dbReference type="ARBA" id="ARBA00022694"/>
    </source>
</evidence>
<dbReference type="GO" id="GO:0005524">
    <property type="term" value="F:ATP binding"/>
    <property type="evidence" value="ECO:0007669"/>
    <property type="project" value="UniProtKB-KW"/>
</dbReference>
<dbReference type="GO" id="GO:0042245">
    <property type="term" value="P:RNA repair"/>
    <property type="evidence" value="ECO:0007669"/>
    <property type="project" value="UniProtKB-KW"/>
</dbReference>
<dbReference type="GO" id="GO:0046872">
    <property type="term" value="F:metal ion binding"/>
    <property type="evidence" value="ECO:0007669"/>
    <property type="project" value="UniProtKB-KW"/>
</dbReference>
<dbReference type="GO" id="GO:0016779">
    <property type="term" value="F:nucleotidyltransferase activity"/>
    <property type="evidence" value="ECO:0007669"/>
    <property type="project" value="UniProtKB-KW"/>
</dbReference>
<keyword evidence="8" id="KW-0067">ATP-binding</keyword>
<keyword evidence="3" id="KW-0819">tRNA processing</keyword>
<accession>A0AAU7MX63</accession>
<dbReference type="InterPro" id="IPR003607">
    <property type="entry name" value="HD/PDEase_dom"/>
</dbReference>
<dbReference type="NCBIfam" id="TIGR00277">
    <property type="entry name" value="HDIG"/>
    <property type="match status" value="1"/>
</dbReference>
<dbReference type="Pfam" id="PF01743">
    <property type="entry name" value="PolyA_pol"/>
    <property type="match status" value="1"/>
</dbReference>
<feature type="domain" description="HD" evidence="13">
    <location>
        <begin position="264"/>
        <end position="347"/>
    </location>
</feature>
<evidence type="ECO:0000256" key="10">
    <source>
        <dbReference type="ARBA" id="ARBA00022884"/>
    </source>
</evidence>
<dbReference type="PANTHER" id="PTHR47545">
    <property type="entry name" value="MULTIFUNCTIONAL CCA PROTEIN"/>
    <property type="match status" value="1"/>
</dbReference>
<feature type="domain" description="CCA-adding enzyme C-terminal" evidence="15">
    <location>
        <begin position="393"/>
        <end position="461"/>
    </location>
</feature>
<sequence length="476" mass="54700">MAKEFHTKAIQHPIFKLIGEASDELGMDAYVIGGFVRDYFLKRGTPKDIDIVAIGSGIELANKVASKLQGKPEISVFKNFGTAMIKYKDLELEFVGARKESYNQDSRKPIVEDGTLEDDQNRRDFTINAMALALNSSNFGELLDPFDGLADLDRQLIRTPLEPGITYSDDPLRMMRAIRFATQLHFTIELPSLQAIAENKERIKIVSKERIVDELHKILMSSQPSLGFKLMHQTELLPLILPELTALQGIEEKEGQRHKDNFWHTLEVVDNIAETTDNLWLRWAALLHDIGKAPTKKFHKKIGWTFHAHEFVGAKMVYKLFKRLRMPLNEKMKFVQKMVLMSSRPIILSEDHVTDSAVRRLVFDAGEHVEDLMTLCEADITTKNPKKQRKYKNNFKIVRQKIEEVEERDHIRNFQPPVSGEEIMKTFNLKPSKEIGIIKEAIKEAILEGEIPNEYEAAYDFMLEKGKKMNLKVHSE</sequence>
<gene>
    <name evidence="16" type="ORF">ABNE31_15460</name>
</gene>
<evidence type="ECO:0000256" key="7">
    <source>
        <dbReference type="ARBA" id="ARBA00022800"/>
    </source>
</evidence>
<keyword evidence="2 11" id="KW-0808">Transferase</keyword>